<evidence type="ECO:0000313" key="5">
    <source>
        <dbReference type="EMBL" id="KAK1336847.1"/>
    </source>
</evidence>
<dbReference type="CDD" id="cd00063">
    <property type="entry name" value="FN3"/>
    <property type="match status" value="7"/>
</dbReference>
<dbReference type="EMBL" id="JAULJE010000012">
    <property type="protein sequence ID" value="KAK1336847.1"/>
    <property type="molecule type" value="Genomic_DNA"/>
</dbReference>
<dbReference type="SUPFAM" id="SSF48726">
    <property type="entry name" value="Immunoglobulin"/>
    <property type="match status" value="3"/>
</dbReference>
<evidence type="ECO:0000256" key="1">
    <source>
        <dbReference type="ARBA" id="ARBA00022737"/>
    </source>
</evidence>
<reference evidence="5" key="1">
    <citation type="submission" date="2023-06" db="EMBL/GenBank/DDBJ databases">
        <title>Reference genome for the Northern bat (Eptesicus nilssonii), a most northern bat species.</title>
        <authorList>
            <person name="Laine V.N."/>
            <person name="Pulliainen A.T."/>
            <person name="Lilley T.M."/>
        </authorList>
    </citation>
    <scope>NUCLEOTIDE SEQUENCE</scope>
    <source>
        <strain evidence="5">BLF_Eptnil</strain>
        <tissue evidence="5">Kidney</tissue>
    </source>
</reference>
<dbReference type="PRINTS" id="PR00014">
    <property type="entry name" value="FNTYPEIII"/>
</dbReference>
<dbReference type="CDD" id="cd05748">
    <property type="entry name" value="Ig_Titin_like"/>
    <property type="match status" value="2"/>
</dbReference>
<gene>
    <name evidence="5" type="ORF">QTO34_002882</name>
</gene>
<organism evidence="5 6">
    <name type="scientific">Cnephaeus nilssonii</name>
    <name type="common">Northern bat</name>
    <name type="synonym">Eptesicus nilssonii</name>
    <dbReference type="NCBI Taxonomy" id="3371016"/>
    <lineage>
        <taxon>Eukaryota</taxon>
        <taxon>Metazoa</taxon>
        <taxon>Chordata</taxon>
        <taxon>Craniata</taxon>
        <taxon>Vertebrata</taxon>
        <taxon>Euteleostomi</taxon>
        <taxon>Mammalia</taxon>
        <taxon>Eutheria</taxon>
        <taxon>Laurasiatheria</taxon>
        <taxon>Chiroptera</taxon>
        <taxon>Yangochiroptera</taxon>
        <taxon>Vespertilionidae</taxon>
        <taxon>Cnephaeus</taxon>
    </lineage>
</organism>
<feature type="domain" description="Fibronectin type-III" evidence="4">
    <location>
        <begin position="728"/>
        <end position="823"/>
    </location>
</feature>
<dbReference type="SMART" id="SM00060">
    <property type="entry name" value="FN3"/>
    <property type="match status" value="6"/>
</dbReference>
<dbReference type="Proteomes" id="UP001177744">
    <property type="component" value="Unassembled WGS sequence"/>
</dbReference>
<accession>A0AA40HT99</accession>
<keyword evidence="6" id="KW-1185">Reference proteome</keyword>
<dbReference type="PROSITE" id="PS50853">
    <property type="entry name" value="FN3"/>
    <property type="match status" value="7"/>
</dbReference>
<dbReference type="InterPro" id="IPR007110">
    <property type="entry name" value="Ig-like_dom"/>
</dbReference>
<dbReference type="FunFam" id="2.60.40.10:FF:000003">
    <property type="entry name" value="Titin isoform E"/>
    <property type="match status" value="1"/>
</dbReference>
<feature type="domain" description="Fibronectin type-III" evidence="4">
    <location>
        <begin position="337"/>
        <end position="436"/>
    </location>
</feature>
<dbReference type="FunFam" id="2.60.40.10:FF:000034">
    <property type="entry name" value="Titin isoform A"/>
    <property type="match status" value="1"/>
</dbReference>
<dbReference type="PROSITE" id="PS50835">
    <property type="entry name" value="IG_LIKE"/>
    <property type="match status" value="3"/>
</dbReference>
<dbReference type="Pfam" id="PF07679">
    <property type="entry name" value="I-set"/>
    <property type="match status" value="3"/>
</dbReference>
<dbReference type="InterPro" id="IPR003961">
    <property type="entry name" value="FN3_dom"/>
</dbReference>
<feature type="domain" description="Fibronectin type-III" evidence="4">
    <location>
        <begin position="227"/>
        <end position="329"/>
    </location>
</feature>
<feature type="domain" description="Fibronectin type-III" evidence="4">
    <location>
        <begin position="437"/>
        <end position="527"/>
    </location>
</feature>
<evidence type="ECO:0000259" key="4">
    <source>
        <dbReference type="PROSITE" id="PS50853"/>
    </source>
</evidence>
<feature type="domain" description="Fibronectin type-III" evidence="4">
    <location>
        <begin position="627"/>
        <end position="722"/>
    </location>
</feature>
<keyword evidence="2" id="KW-0393">Immunoglobulin domain</keyword>
<keyword evidence="1" id="KW-0677">Repeat</keyword>
<protein>
    <recommendedName>
        <fullName evidence="7">Titin</fullName>
    </recommendedName>
</protein>
<proteinExistence type="predicted"/>
<evidence type="ECO:0000259" key="3">
    <source>
        <dbReference type="PROSITE" id="PS50835"/>
    </source>
</evidence>
<dbReference type="InterPro" id="IPR036179">
    <property type="entry name" value="Ig-like_dom_sf"/>
</dbReference>
<feature type="domain" description="Ig-like" evidence="3">
    <location>
        <begin position="531"/>
        <end position="618"/>
    </location>
</feature>
<dbReference type="InterPro" id="IPR013783">
    <property type="entry name" value="Ig-like_fold"/>
</dbReference>
<dbReference type="Gene3D" id="2.60.40.10">
    <property type="entry name" value="Immunoglobulins"/>
    <property type="match status" value="10"/>
</dbReference>
<dbReference type="PANTHER" id="PTHR14340:SF9">
    <property type="entry name" value="FIBRONECTIN TYPE-III DOMAIN-CONTAINING PROTEIN"/>
    <property type="match status" value="1"/>
</dbReference>
<comment type="caution">
    <text evidence="5">The sequence shown here is derived from an EMBL/GenBank/DDBJ whole genome shotgun (WGS) entry which is preliminary data.</text>
</comment>
<dbReference type="FunFam" id="2.60.40.10:FF:000635">
    <property type="entry name" value="Titin b"/>
    <property type="match status" value="1"/>
</dbReference>
<dbReference type="SUPFAM" id="SSF49265">
    <property type="entry name" value="Fibronectin type III"/>
    <property type="match status" value="4"/>
</dbReference>
<dbReference type="PANTHER" id="PTHR14340">
    <property type="entry name" value="MICROFIBRIL-ASSOCIATED GLYCOPROTEIN 3"/>
    <property type="match status" value="1"/>
</dbReference>
<dbReference type="FunFam" id="2.60.40.10:FF:000127">
    <property type="entry name" value="titin isoform X1"/>
    <property type="match status" value="1"/>
</dbReference>
<dbReference type="InterPro" id="IPR003599">
    <property type="entry name" value="Ig_sub"/>
</dbReference>
<dbReference type="SMART" id="SM00409">
    <property type="entry name" value="IG"/>
    <property type="match status" value="3"/>
</dbReference>
<evidence type="ECO:0008006" key="7">
    <source>
        <dbReference type="Google" id="ProtNLM"/>
    </source>
</evidence>
<dbReference type="AlphaFoldDB" id="A0AA40HT99"/>
<dbReference type="FunFam" id="2.60.40.10:FF:000073">
    <property type="entry name" value="titin isoform X1"/>
    <property type="match status" value="1"/>
</dbReference>
<feature type="domain" description="Ig-like" evidence="3">
    <location>
        <begin position="125"/>
        <end position="228"/>
    </location>
</feature>
<evidence type="ECO:0000313" key="6">
    <source>
        <dbReference type="Proteomes" id="UP001177744"/>
    </source>
</evidence>
<dbReference type="Pfam" id="PF00041">
    <property type="entry name" value="fn3"/>
    <property type="match status" value="6"/>
</dbReference>
<feature type="domain" description="Fibronectin type-III" evidence="4">
    <location>
        <begin position="31"/>
        <end position="132"/>
    </location>
</feature>
<sequence>MAPSDQDRLQALAVGARQLWLHLWHQPRMQAGQCQQHVKDKTKSSISLAWKPPAKDGGSPIKGYIVEMQEEGTTDWKRVNEPDKLLTTCECVVPNLKELRKYRFRVKAVNEAGESEPSDTTGEIPATDIQEAPEVYIDIGAQDSLTCQAGTQIRIPAVIKGRPTPKSSWEFDGKAKKAMKDGVHDIPEDAQLETAENSSVIIIPECKRSHSGKYSITAKNKAGQKTASCRVKVMDWPHNKEHGTPDVETPKNDGGSPVTHYIVECLAWDPTGKKKEAWKQCNRRDVEELEFTVEDLVEGGEYEFRVKAVNEAGVSKPSATVGPVIIKDQTYDAVPGAPDKPTVSSVTRNSMTVNWEEPEYDGGSPVTGYWLEMKDTTSKRWKRVNRDPIKAMTLGVSYKVTGLIEGSDYQFRVYAINAAGVGPASPPSDPVTARDPIVTDWTKSSADLEWTPPLKDGGSKVTGYIVEFKEEGKEEWEKAKDKEVRGTKLVVTGLKEGAFYRFRVRAVNIAGIGEPGEVTDAIEMKDRIVSPDLQLDASVRDRIVVHAGGVIRIIAYVSGKPPPTITWSMNERALPQEATIESTAISSSMVIKNCQRSHQGVYSLLAKNEGGERKKTIIVDVLDVPGPVGTPFLPDNLTNDSCKLTWFSPEDDGGSPITNYVIQKREADRKAWTPVTYTVTRQNATVQGLIQGKAYFFRIAAENIIGIGPFIETSHEIVIRDPITVPERPEDLEVKEVTKNSVSLTWNPPKYDGGSEIINYVLESRLIGTEKFHKVTQDNLLSRKYTVKGLKEGDTYEYRVSAVNIVGQGKPSFCTKPITCKDELAPPTLELDFRDKITVRVGEAFALTGHYSGKPKPKVTWFKDEADVVEDDRTHIKTTPTTLALEKIKAKRLDTGKYCVVVENSTGSRKGFCQVNVVDRPGPPVGPVIFDEVTKEYMVISWKPPLDDGGSEITNYIIEKNELNQVHLLILKQ</sequence>
<dbReference type="InterPro" id="IPR036116">
    <property type="entry name" value="FN3_sf"/>
</dbReference>
<dbReference type="InterPro" id="IPR013098">
    <property type="entry name" value="Ig_I-set"/>
</dbReference>
<dbReference type="FunFam" id="2.60.40.10:FF:000002">
    <property type="entry name" value="Titin a"/>
    <property type="match status" value="3"/>
</dbReference>
<feature type="domain" description="Fibronectin type-III" evidence="4">
    <location>
        <begin position="923"/>
        <end position="973"/>
    </location>
</feature>
<evidence type="ECO:0000256" key="2">
    <source>
        <dbReference type="ARBA" id="ARBA00023319"/>
    </source>
</evidence>
<name>A0AA40HT99_CNENI</name>
<feature type="domain" description="Ig-like" evidence="3">
    <location>
        <begin position="826"/>
        <end position="916"/>
    </location>
</feature>